<comment type="caution">
    <text evidence="7">The sequence shown here is derived from an EMBL/GenBank/DDBJ whole genome shotgun (WGS) entry which is preliminary data.</text>
</comment>
<evidence type="ECO:0000256" key="5">
    <source>
        <dbReference type="SAM" id="MobiDB-lite"/>
    </source>
</evidence>
<keyword evidence="1" id="KW-0479">Metal-binding</keyword>
<evidence type="ECO:0000256" key="3">
    <source>
        <dbReference type="ARBA" id="ARBA00022833"/>
    </source>
</evidence>
<evidence type="ECO:0000256" key="1">
    <source>
        <dbReference type="ARBA" id="ARBA00022723"/>
    </source>
</evidence>
<dbReference type="EMBL" id="JABVXQ010000011">
    <property type="protein sequence ID" value="KAF6086752.1"/>
    <property type="molecule type" value="Genomic_DNA"/>
</dbReference>
<dbReference type="SUPFAM" id="SSF57850">
    <property type="entry name" value="RING/U-box"/>
    <property type="match status" value="1"/>
</dbReference>
<dbReference type="PANTHER" id="PTHR14991:SF0">
    <property type="entry name" value="RING FINGER PROTEIN 32"/>
    <property type="match status" value="1"/>
</dbReference>
<dbReference type="InterPro" id="IPR001841">
    <property type="entry name" value="Znf_RING"/>
</dbReference>
<evidence type="ECO:0000256" key="4">
    <source>
        <dbReference type="PROSITE-ProRule" id="PRU00175"/>
    </source>
</evidence>
<evidence type="ECO:0000259" key="6">
    <source>
        <dbReference type="PROSITE" id="PS50089"/>
    </source>
</evidence>
<name>A0A834DQX7_9CHIR</name>
<feature type="region of interest" description="Disordered" evidence="5">
    <location>
        <begin position="305"/>
        <end position="336"/>
    </location>
</feature>
<organism evidence="7 8">
    <name type="scientific">Phyllostomus discolor</name>
    <name type="common">pale spear-nosed bat</name>
    <dbReference type="NCBI Taxonomy" id="89673"/>
    <lineage>
        <taxon>Eukaryota</taxon>
        <taxon>Metazoa</taxon>
        <taxon>Chordata</taxon>
        <taxon>Craniata</taxon>
        <taxon>Vertebrata</taxon>
        <taxon>Euteleostomi</taxon>
        <taxon>Mammalia</taxon>
        <taxon>Eutheria</taxon>
        <taxon>Laurasiatheria</taxon>
        <taxon>Chiroptera</taxon>
        <taxon>Yangochiroptera</taxon>
        <taxon>Phyllostomidae</taxon>
        <taxon>Phyllostominae</taxon>
        <taxon>Phyllostomus</taxon>
    </lineage>
</organism>
<dbReference type="GO" id="GO:0008270">
    <property type="term" value="F:zinc ion binding"/>
    <property type="evidence" value="ECO:0007669"/>
    <property type="project" value="UniProtKB-KW"/>
</dbReference>
<dbReference type="InterPro" id="IPR000048">
    <property type="entry name" value="IQ_motif_EF-hand-BS"/>
</dbReference>
<dbReference type="Pfam" id="PF00612">
    <property type="entry name" value="IQ"/>
    <property type="match status" value="1"/>
</dbReference>
<proteinExistence type="predicted"/>
<feature type="compositionally biased region" description="Polar residues" evidence="5">
    <location>
        <begin position="34"/>
        <end position="48"/>
    </location>
</feature>
<dbReference type="Proteomes" id="UP000664940">
    <property type="component" value="Unassembled WGS sequence"/>
</dbReference>
<dbReference type="Pfam" id="PF13445">
    <property type="entry name" value="zf-RING_UBOX"/>
    <property type="match status" value="1"/>
</dbReference>
<gene>
    <name evidence="7" type="ORF">HJG60_016489</name>
</gene>
<reference evidence="7 8" key="1">
    <citation type="journal article" date="2020" name="Nature">
        <title>Six reference-quality genomes reveal evolution of bat adaptations.</title>
        <authorList>
            <person name="Jebb D."/>
            <person name="Huang Z."/>
            <person name="Pippel M."/>
            <person name="Hughes G.M."/>
            <person name="Lavrichenko K."/>
            <person name="Devanna P."/>
            <person name="Winkler S."/>
            <person name="Jermiin L.S."/>
            <person name="Skirmuntt E.C."/>
            <person name="Katzourakis A."/>
            <person name="Burkitt-Gray L."/>
            <person name="Ray D.A."/>
            <person name="Sullivan K.A.M."/>
            <person name="Roscito J.G."/>
            <person name="Kirilenko B.M."/>
            <person name="Davalos L.M."/>
            <person name="Corthals A.P."/>
            <person name="Power M.L."/>
            <person name="Jones G."/>
            <person name="Ransome R.D."/>
            <person name="Dechmann D.K.N."/>
            <person name="Locatelli A.G."/>
            <person name="Puechmaille S.J."/>
            <person name="Fedrigo O."/>
            <person name="Jarvis E.D."/>
            <person name="Hiller M."/>
            <person name="Vernes S.C."/>
            <person name="Myers E.W."/>
            <person name="Teeling E.C."/>
        </authorList>
    </citation>
    <scope>NUCLEOTIDE SEQUENCE [LARGE SCALE GENOMIC DNA]</scope>
    <source>
        <strain evidence="7">Bat1K_MPI-CBG_1</strain>
    </source>
</reference>
<dbReference type="Gene3D" id="3.30.40.10">
    <property type="entry name" value="Zinc/RING finger domain, C3HC4 (zinc finger)"/>
    <property type="match status" value="1"/>
</dbReference>
<evidence type="ECO:0000313" key="8">
    <source>
        <dbReference type="Proteomes" id="UP000664940"/>
    </source>
</evidence>
<dbReference type="InterPro" id="IPR027370">
    <property type="entry name" value="Znf-RING_euk"/>
</dbReference>
<evidence type="ECO:0000256" key="2">
    <source>
        <dbReference type="ARBA" id="ARBA00022771"/>
    </source>
</evidence>
<dbReference type="PANTHER" id="PTHR14991">
    <property type="entry name" value="RING FINGER PROTEIN 32"/>
    <property type="match status" value="1"/>
</dbReference>
<dbReference type="SMART" id="SM00184">
    <property type="entry name" value="RING"/>
    <property type="match status" value="1"/>
</dbReference>
<keyword evidence="3" id="KW-0862">Zinc</keyword>
<evidence type="ECO:0000313" key="7">
    <source>
        <dbReference type="EMBL" id="KAF6086752.1"/>
    </source>
</evidence>
<dbReference type="PROSITE" id="PS50096">
    <property type="entry name" value="IQ"/>
    <property type="match status" value="1"/>
</dbReference>
<dbReference type="InterPro" id="IPR013083">
    <property type="entry name" value="Znf_RING/FYVE/PHD"/>
</dbReference>
<dbReference type="CDD" id="cd16677">
    <property type="entry name" value="RING-H2_RNF32_rpt1"/>
    <property type="match status" value="1"/>
</dbReference>
<keyword evidence="2 4" id="KW-0863">Zinc-finger</keyword>
<dbReference type="CDD" id="cd23767">
    <property type="entry name" value="IQCD"/>
    <property type="match status" value="1"/>
</dbReference>
<sequence>MFKNKGHSCKRGNLAITAVALQDHILHDLQLQNPSAADPSQTKAQQRANALRSLKRNAKAVTDTGLQRRTQGPREADPEREYVLDPKPPPLTLAQRLGLFEPPPLPLSADEWDRVRQRSLSQGDSVQPCPVCKEEFQLRPQVLLSCSHVFHRACLQAFEKFTGKKTCPLCRKNQYQTRVIHDGAQLFRRKCATRIQACWRGHVVRKWYRDLRRTLPPTDARLRRKFFEEKSPRHPGSAGEAANQLRLASDRLKTVRAASFPLGPEPLPYICLESVRLTSSGARLLRAHLLLGVLAPRPRRRLSPTCGPPCSPPQGTWSPGRPVVSSAPSSLRPQRPVASPAVPHSWVTTAVHPPLAPVQVLLRRALSRLLPATPEYNSVGSPIINDSRFSATTF</sequence>
<feature type="region of interest" description="Disordered" evidence="5">
    <location>
        <begin position="34"/>
        <end position="88"/>
    </location>
</feature>
<dbReference type="Gene3D" id="1.20.5.190">
    <property type="match status" value="1"/>
</dbReference>
<dbReference type="InterPro" id="IPR042862">
    <property type="entry name" value="RNF32"/>
</dbReference>
<feature type="domain" description="RING-type" evidence="6">
    <location>
        <begin position="129"/>
        <end position="171"/>
    </location>
</feature>
<dbReference type="PROSITE" id="PS50089">
    <property type="entry name" value="ZF_RING_2"/>
    <property type="match status" value="1"/>
</dbReference>
<dbReference type="AlphaFoldDB" id="A0A834DQX7"/>
<protein>
    <submittedName>
        <fullName evidence="7">Ring finger protein 32</fullName>
    </submittedName>
</protein>
<feature type="compositionally biased region" description="Basic and acidic residues" evidence="5">
    <location>
        <begin position="72"/>
        <end position="84"/>
    </location>
</feature>
<accession>A0A834DQX7</accession>